<dbReference type="EMBL" id="MF403008">
    <property type="protein sequence ID" value="AUZ95157.1"/>
    <property type="molecule type" value="Genomic_DNA"/>
</dbReference>
<organism evidence="1 2">
    <name type="scientific">Agrobacterium phage Atu_ph07</name>
    <dbReference type="NCBI Taxonomy" id="2024264"/>
    <lineage>
        <taxon>Viruses</taxon>
        <taxon>Duplodnaviria</taxon>
        <taxon>Heunggongvirae</taxon>
        <taxon>Uroviricota</taxon>
        <taxon>Caudoviricetes</taxon>
        <taxon>Polybotosvirus</taxon>
        <taxon>Polybotosvirus Atuph07</taxon>
    </lineage>
</organism>
<sequence length="54" mass="6335">MDTTLTDIIIDTIVNAAYLHEWQKRELVAGVYGEDSKEYAKFNERLAELKIQQY</sequence>
<keyword evidence="2" id="KW-1185">Reference proteome</keyword>
<protein>
    <submittedName>
        <fullName evidence="1">Uncharacterized protein</fullName>
    </submittedName>
</protein>
<dbReference type="KEGG" id="vg:40088401"/>
<dbReference type="Proteomes" id="UP000223025">
    <property type="component" value="Segment"/>
</dbReference>
<proteinExistence type="predicted"/>
<accession>A0A2L0V046</accession>
<dbReference type="RefSeq" id="YP_009612063.1">
    <property type="nucleotide sequence ID" value="NC_042013.1"/>
</dbReference>
<evidence type="ECO:0000313" key="1">
    <source>
        <dbReference type="EMBL" id="AUZ95157.1"/>
    </source>
</evidence>
<dbReference type="GeneID" id="40088401"/>
<name>A0A2L0V046_9CAUD</name>
<reference evidence="1 2" key="1">
    <citation type="submission" date="2017-06" db="EMBL/GenBank/DDBJ databases">
        <authorList>
            <person name="Kim H.J."/>
            <person name="Triplett B.A."/>
        </authorList>
    </citation>
    <scope>NUCLEOTIDE SEQUENCE [LARGE SCALE GENOMIC DNA]</scope>
</reference>
<evidence type="ECO:0000313" key="2">
    <source>
        <dbReference type="Proteomes" id="UP000223025"/>
    </source>
</evidence>